<feature type="region of interest" description="Disordered" evidence="1">
    <location>
        <begin position="101"/>
        <end position="122"/>
    </location>
</feature>
<sequence length="717" mass="76325">MKLATWEVVSHATHSSFRHVADFYTTATFCCPEKSSFSEDVGNACFWASALHHGEVPVARQLLDVGHALTRLVLGEEHPKRFPDEGQGLGEGDHAQLLRLDAGPAAGPGDGGGGDDGGQAAAGHHPLQERAALGRLRGGGRLGGGGALRLRGLAAQQVAHLGAQEPQVTGLRTERVHAGVERLGHFLALEARGEHQHRHRGERRAGADDARGRDAIHARQHQVHEHAVHRLRLQQRQRLLGGARGDEVVPVLAQLLHHRLEEGGAVVHHQQAAAARRGHQGRLGLDGLAGRRGPRLDQLPGALHHEGGVVGLAHVVAGPLAQAAQARAHGGLGGQEQHWHLGGALVCPHLHEQVHPVPVLQEDIEDDEIKPLLGQRLAGPANAPAQQGGEARGAEHHAQVRPHGRAVVHDEYPGLHACPRSGRRRASAASHPGMSCNPTTCLAAPRRMASRGMPKTTELASSWASVTAPERLSASMPSAPSRPMPVSRQPMARPPSSRAADSNSTSTEGRHEWRSGPFVSRSSPSLSSRWRLARASTTAGRHVEGSISPSTAWRTGRGEYLPSHSTMDTSNCSDRCITRRMGSGKSRGSRWRMSFMAAGPPVEAPMTTARAGKSRSGSGSSFRRPSGWVMEGTRAASFTRASSSTIQSSPVARMGFSIASTAPALSASSRCRPRFRFSGDEKTTMGVGQWAMMRRVSSTPFIVGSAKSSVTTSGRNR</sequence>
<accession>Q08UW0</accession>
<protein>
    <submittedName>
        <fullName evidence="2">Uncharacterized protein</fullName>
    </submittedName>
</protein>
<evidence type="ECO:0000313" key="2">
    <source>
        <dbReference type="EMBL" id="EAU64258.1"/>
    </source>
</evidence>
<evidence type="ECO:0000256" key="1">
    <source>
        <dbReference type="SAM" id="MobiDB-lite"/>
    </source>
</evidence>
<gene>
    <name evidence="2" type="ORF">STIAU_1721</name>
</gene>
<feature type="region of interest" description="Disordered" evidence="1">
    <location>
        <begin position="602"/>
        <end position="627"/>
    </location>
</feature>
<evidence type="ECO:0000313" key="3">
    <source>
        <dbReference type="Proteomes" id="UP000032702"/>
    </source>
</evidence>
<reference evidence="2 3" key="1">
    <citation type="submission" date="2006-04" db="EMBL/GenBank/DDBJ databases">
        <authorList>
            <person name="Nierman W.C."/>
        </authorList>
    </citation>
    <scope>NUCLEOTIDE SEQUENCE [LARGE SCALE GENOMIC DNA]</scope>
    <source>
        <strain evidence="2 3">DW4/3-1</strain>
    </source>
</reference>
<proteinExistence type="predicted"/>
<comment type="caution">
    <text evidence="2">The sequence shown here is derived from an EMBL/GenBank/DDBJ whole genome shotgun (WGS) entry which is preliminary data.</text>
</comment>
<feature type="compositionally biased region" description="Low complexity" evidence="1">
    <location>
        <begin position="515"/>
        <end position="536"/>
    </location>
</feature>
<dbReference type="Proteomes" id="UP000032702">
    <property type="component" value="Unassembled WGS sequence"/>
</dbReference>
<name>Q08UW0_STIAD</name>
<organism evidence="2 3">
    <name type="scientific">Stigmatella aurantiaca (strain DW4/3-1)</name>
    <dbReference type="NCBI Taxonomy" id="378806"/>
    <lineage>
        <taxon>Bacteria</taxon>
        <taxon>Pseudomonadati</taxon>
        <taxon>Myxococcota</taxon>
        <taxon>Myxococcia</taxon>
        <taxon>Myxococcales</taxon>
        <taxon>Cystobacterineae</taxon>
        <taxon>Archangiaceae</taxon>
        <taxon>Stigmatella</taxon>
    </lineage>
</organism>
<feature type="compositionally biased region" description="Low complexity" evidence="1">
    <location>
        <begin position="610"/>
        <end position="627"/>
    </location>
</feature>
<dbReference type="EMBL" id="AAMD01000124">
    <property type="protein sequence ID" value="EAU64258.1"/>
    <property type="molecule type" value="Genomic_DNA"/>
</dbReference>
<feature type="compositionally biased region" description="Polar residues" evidence="1">
    <location>
        <begin position="563"/>
        <end position="572"/>
    </location>
</feature>
<feature type="compositionally biased region" description="Low complexity" evidence="1">
    <location>
        <begin position="378"/>
        <end position="389"/>
    </location>
</feature>
<feature type="compositionally biased region" description="Low complexity" evidence="1">
    <location>
        <begin position="473"/>
        <end position="488"/>
    </location>
</feature>
<dbReference type="AlphaFoldDB" id="Q08UW0"/>
<feature type="region of interest" description="Disordered" evidence="1">
    <location>
        <begin position="378"/>
        <end position="572"/>
    </location>
</feature>
<feature type="compositionally biased region" description="Gly residues" evidence="1">
    <location>
        <begin position="106"/>
        <end position="117"/>
    </location>
</feature>